<dbReference type="EMBL" id="CAFBRZ010000039">
    <property type="protein sequence ID" value="CAB5153154.1"/>
    <property type="molecule type" value="Genomic_DNA"/>
</dbReference>
<dbReference type="EMBL" id="CAFAAS010000002">
    <property type="protein sequence ID" value="CAB4798120.1"/>
    <property type="molecule type" value="Genomic_DNA"/>
</dbReference>
<evidence type="ECO:0000313" key="5">
    <source>
        <dbReference type="EMBL" id="CAB4968182.1"/>
    </source>
</evidence>
<keyword evidence="1" id="KW-0472">Membrane</keyword>
<evidence type="ECO:0000313" key="6">
    <source>
        <dbReference type="EMBL" id="CAB5153154.1"/>
    </source>
</evidence>
<evidence type="ECO:0000313" key="4">
    <source>
        <dbReference type="EMBL" id="CAB4915414.1"/>
    </source>
</evidence>
<dbReference type="AlphaFoldDB" id="A0A6J6PKI2"/>
<name>A0A6J6PKI2_9ZZZZ</name>
<reference evidence="2" key="1">
    <citation type="submission" date="2020-05" db="EMBL/GenBank/DDBJ databases">
        <authorList>
            <person name="Chiriac C."/>
            <person name="Salcher M."/>
            <person name="Ghai R."/>
            <person name="Kavagutti S V."/>
        </authorList>
    </citation>
    <scope>NUCLEOTIDE SEQUENCE</scope>
</reference>
<dbReference type="EMBL" id="CAEZYE010000001">
    <property type="protein sequence ID" value="CAB4699002.1"/>
    <property type="molecule type" value="Genomic_DNA"/>
</dbReference>
<dbReference type="InterPro" id="IPR007047">
    <property type="entry name" value="Flp_Fap"/>
</dbReference>
<dbReference type="EMBL" id="CAFBMU010000002">
    <property type="protein sequence ID" value="CAB4915414.1"/>
    <property type="molecule type" value="Genomic_DNA"/>
</dbReference>
<proteinExistence type="predicted"/>
<dbReference type="Pfam" id="PF04964">
    <property type="entry name" value="Flp_Fap"/>
    <property type="match status" value="1"/>
</dbReference>
<feature type="transmembrane region" description="Helical" evidence="1">
    <location>
        <begin position="35"/>
        <end position="56"/>
    </location>
</feature>
<evidence type="ECO:0000313" key="3">
    <source>
        <dbReference type="EMBL" id="CAB4798120.1"/>
    </source>
</evidence>
<keyword evidence="1" id="KW-1133">Transmembrane helix</keyword>
<dbReference type="EMBL" id="CAFBOD010000001">
    <property type="protein sequence ID" value="CAB4968182.1"/>
    <property type="molecule type" value="Genomic_DNA"/>
</dbReference>
<evidence type="ECO:0000313" key="2">
    <source>
        <dbReference type="EMBL" id="CAB4699002.1"/>
    </source>
</evidence>
<organism evidence="2">
    <name type="scientific">freshwater metagenome</name>
    <dbReference type="NCBI Taxonomy" id="449393"/>
    <lineage>
        <taxon>unclassified sequences</taxon>
        <taxon>metagenomes</taxon>
        <taxon>ecological metagenomes</taxon>
    </lineage>
</organism>
<protein>
    <submittedName>
        <fullName evidence="2">Unannotated protein</fullName>
    </submittedName>
</protein>
<gene>
    <name evidence="2" type="ORF">UFOPK2655_00012</name>
    <name evidence="3" type="ORF">UFOPK3077_00339</name>
    <name evidence="4" type="ORF">UFOPK3667_00338</name>
    <name evidence="5" type="ORF">UFOPK3903_00064</name>
    <name evidence="6" type="ORF">UFOPK4444_00790</name>
</gene>
<accession>A0A6J6PKI2</accession>
<evidence type="ECO:0000256" key="1">
    <source>
        <dbReference type="SAM" id="Phobius"/>
    </source>
</evidence>
<sequence length="84" mass="8772">MTSFVIKAIAARNVALSQVQDKLSRFSREESGATAVEYALIVGLIAVAIIVAVTLLGTNISILFSRAACVVKGGTWNSTTNVCA</sequence>
<keyword evidence="1" id="KW-0812">Transmembrane</keyword>